<dbReference type="AlphaFoldDB" id="A0A4P7NBZ9"/>
<dbReference type="Proteomes" id="UP000294847">
    <property type="component" value="Chromosome 3"/>
</dbReference>
<proteinExistence type="predicted"/>
<name>A0A4P7NBZ9_PYROR</name>
<evidence type="ECO:0000313" key="2">
    <source>
        <dbReference type="EMBL" id="QBZ57874.1"/>
    </source>
</evidence>
<sequence>MGCTPSKEYPNVTPETASPSLERRKAGMKAREVNAQRKLQATRERRAQNKQERDERVAKEGGRRRRHNGVYAFGGADGGGGGSCGG</sequence>
<feature type="compositionally biased region" description="Gly residues" evidence="1">
    <location>
        <begin position="75"/>
        <end position="86"/>
    </location>
</feature>
<evidence type="ECO:0000256" key="1">
    <source>
        <dbReference type="SAM" id="MobiDB-lite"/>
    </source>
</evidence>
<reference evidence="2 3" key="1">
    <citation type="journal article" date="2019" name="Mol. Biol. Evol.">
        <title>Blast fungal genomes show frequent chromosomal changes, gene gains and losses, and effector gene turnover.</title>
        <authorList>
            <person name="Gomez Luciano L.B."/>
            <person name="Jason Tsai I."/>
            <person name="Chuma I."/>
            <person name="Tosa Y."/>
            <person name="Chen Y.H."/>
            <person name="Li J.Y."/>
            <person name="Li M.Y."/>
            <person name="Jade Lu M.Y."/>
            <person name="Nakayashiki H."/>
            <person name="Li W.H."/>
        </authorList>
    </citation>
    <scope>NUCLEOTIDE SEQUENCE [LARGE SCALE GENOMIC DNA]</scope>
    <source>
        <strain evidence="2">MZ5-1-6</strain>
    </source>
</reference>
<feature type="compositionally biased region" description="Basic and acidic residues" evidence="1">
    <location>
        <begin position="21"/>
        <end position="61"/>
    </location>
</feature>
<organism evidence="2 3">
    <name type="scientific">Pyricularia oryzae</name>
    <name type="common">Rice blast fungus</name>
    <name type="synonym">Magnaporthe oryzae</name>
    <dbReference type="NCBI Taxonomy" id="318829"/>
    <lineage>
        <taxon>Eukaryota</taxon>
        <taxon>Fungi</taxon>
        <taxon>Dikarya</taxon>
        <taxon>Ascomycota</taxon>
        <taxon>Pezizomycotina</taxon>
        <taxon>Sordariomycetes</taxon>
        <taxon>Sordariomycetidae</taxon>
        <taxon>Magnaporthales</taxon>
        <taxon>Pyriculariaceae</taxon>
        <taxon>Pyricularia</taxon>
    </lineage>
</organism>
<gene>
    <name evidence="2" type="ORF">PoMZ_02811</name>
</gene>
<protein>
    <submittedName>
        <fullName evidence="2">Uncharacterized protein</fullName>
    </submittedName>
</protein>
<accession>A0A4P7NBZ9</accession>
<evidence type="ECO:0000313" key="3">
    <source>
        <dbReference type="Proteomes" id="UP000294847"/>
    </source>
</evidence>
<dbReference type="EMBL" id="CP034206">
    <property type="protein sequence ID" value="QBZ57874.1"/>
    <property type="molecule type" value="Genomic_DNA"/>
</dbReference>
<feature type="region of interest" description="Disordered" evidence="1">
    <location>
        <begin position="1"/>
        <end position="86"/>
    </location>
</feature>